<dbReference type="InterPro" id="IPR007701">
    <property type="entry name" value="Interferon-rel_develop_reg_N"/>
</dbReference>
<feature type="compositionally biased region" description="Polar residues" evidence="2">
    <location>
        <begin position="432"/>
        <end position="442"/>
    </location>
</feature>
<dbReference type="SUPFAM" id="SSF48371">
    <property type="entry name" value="ARM repeat"/>
    <property type="match status" value="1"/>
</dbReference>
<proteinExistence type="inferred from homology"/>
<comment type="similarity">
    <text evidence="1">Belongs to the IFRD family.</text>
</comment>
<feature type="region of interest" description="Disordered" evidence="2">
    <location>
        <begin position="1"/>
        <end position="48"/>
    </location>
</feature>
<dbReference type="InterPro" id="IPR016024">
    <property type="entry name" value="ARM-type_fold"/>
</dbReference>
<keyword evidence="5" id="KW-1185">Reference proteome</keyword>
<sequence>MSQNLRKEAATRASRRASSNAKPLVSVYTSSTPLSSRHNTDDEDLWSETSADTVDSWASAGSKNAEDGVLEEVNWEDEVLQNIEDLGEKRTSTREGSLTKLIRFLSLKYAADLLDTRRETLLDLLCRSVRKDKSYKESRLAAKVMSLLFITIGESQESMYNNVLSLLKYTITNNASKEVKCACIQTLSLACFISASYADAIELLNFFNDIIVTNGKSVNANNEGNVIESALNAYGLLFSGLWGDSKRGSDKAKEVFEHIMPGLIKQLESSTMEVRVASGEIIALMFESLGIGKVSGTEENWGQPPDEYDDKGEVGYDNMDHLTQLLNTLATDSNRHRAKAERKVQRSVFRDVLKTVERGDSVQERLKIKKQTIYFSSWAKILQLNAFRAILTEGLHVHFQENELLQAIFEFVPPPTLVSGRLRPDSALGFHTTGSDTDSSVTNKKNRKLKGKKHDKRKKGDLLEVG</sequence>
<dbReference type="Proteomes" id="UP000789405">
    <property type="component" value="Unassembled WGS sequence"/>
</dbReference>
<dbReference type="InterPro" id="IPR011989">
    <property type="entry name" value="ARM-like"/>
</dbReference>
<gene>
    <name evidence="4" type="ORF">DERYTH_LOCUS3648</name>
</gene>
<comment type="caution">
    <text evidence="4">The sequence shown here is derived from an EMBL/GenBank/DDBJ whole genome shotgun (WGS) entry which is preliminary data.</text>
</comment>
<evidence type="ECO:0000259" key="3">
    <source>
        <dbReference type="Pfam" id="PF05004"/>
    </source>
</evidence>
<protein>
    <submittedName>
        <fullName evidence="4">5562_t:CDS:1</fullName>
    </submittedName>
</protein>
<feature type="compositionally biased region" description="Polar residues" evidence="2">
    <location>
        <begin position="27"/>
        <end position="37"/>
    </location>
</feature>
<feature type="compositionally biased region" description="Basic residues" evidence="2">
    <location>
        <begin position="444"/>
        <end position="457"/>
    </location>
</feature>
<reference evidence="4" key="1">
    <citation type="submission" date="2021-06" db="EMBL/GenBank/DDBJ databases">
        <authorList>
            <person name="Kallberg Y."/>
            <person name="Tangrot J."/>
            <person name="Rosling A."/>
        </authorList>
    </citation>
    <scope>NUCLEOTIDE SEQUENCE</scope>
    <source>
        <strain evidence="4">MA453B</strain>
    </source>
</reference>
<dbReference type="PANTHER" id="PTHR12354:SF1">
    <property type="entry name" value="INTERFERON-RELATED DEVELOPMENTAL REGULATOR 1"/>
    <property type="match status" value="1"/>
</dbReference>
<accession>A0A9N9F8B7</accession>
<feature type="region of interest" description="Disordered" evidence="2">
    <location>
        <begin position="429"/>
        <end position="466"/>
    </location>
</feature>
<dbReference type="Gene3D" id="1.25.10.10">
    <property type="entry name" value="Leucine-rich Repeat Variant"/>
    <property type="match status" value="1"/>
</dbReference>
<dbReference type="PANTHER" id="PTHR12354">
    <property type="entry name" value="INTERFERON-RELATED DEVELOPMENTAL REGULATOR"/>
    <property type="match status" value="1"/>
</dbReference>
<organism evidence="4 5">
    <name type="scientific">Dentiscutata erythropus</name>
    <dbReference type="NCBI Taxonomy" id="1348616"/>
    <lineage>
        <taxon>Eukaryota</taxon>
        <taxon>Fungi</taxon>
        <taxon>Fungi incertae sedis</taxon>
        <taxon>Mucoromycota</taxon>
        <taxon>Glomeromycotina</taxon>
        <taxon>Glomeromycetes</taxon>
        <taxon>Diversisporales</taxon>
        <taxon>Gigasporaceae</taxon>
        <taxon>Dentiscutata</taxon>
    </lineage>
</organism>
<feature type="compositionally biased region" description="Basic and acidic residues" evidence="2">
    <location>
        <begin position="1"/>
        <end position="10"/>
    </location>
</feature>
<dbReference type="OrthoDB" id="18978at2759"/>
<feature type="domain" description="Interferon-related developmental regulator N-terminal" evidence="3">
    <location>
        <begin position="65"/>
        <end position="357"/>
    </location>
</feature>
<dbReference type="EMBL" id="CAJVPY010001312">
    <property type="protein sequence ID" value="CAG8516430.1"/>
    <property type="molecule type" value="Genomic_DNA"/>
</dbReference>
<name>A0A9N9F8B7_9GLOM</name>
<evidence type="ECO:0000256" key="1">
    <source>
        <dbReference type="ARBA" id="ARBA00008828"/>
    </source>
</evidence>
<dbReference type="AlphaFoldDB" id="A0A9N9F8B7"/>
<dbReference type="Pfam" id="PF05004">
    <property type="entry name" value="IFRD"/>
    <property type="match status" value="1"/>
</dbReference>
<evidence type="ECO:0000313" key="5">
    <source>
        <dbReference type="Proteomes" id="UP000789405"/>
    </source>
</evidence>
<evidence type="ECO:0000256" key="2">
    <source>
        <dbReference type="SAM" id="MobiDB-lite"/>
    </source>
</evidence>
<evidence type="ECO:0000313" key="4">
    <source>
        <dbReference type="EMBL" id="CAG8516430.1"/>
    </source>
</evidence>
<dbReference type="InterPro" id="IPR039777">
    <property type="entry name" value="IFRD"/>
</dbReference>